<dbReference type="InterPro" id="IPR036249">
    <property type="entry name" value="Thioredoxin-like_sf"/>
</dbReference>
<dbReference type="PANTHER" id="PTHR43110:SF1">
    <property type="entry name" value="THIOL PEROXIDASE"/>
    <property type="match status" value="1"/>
</dbReference>
<evidence type="ECO:0000256" key="1">
    <source>
        <dbReference type="ARBA" id="ARBA00023157"/>
    </source>
</evidence>
<evidence type="ECO:0000313" key="4">
    <source>
        <dbReference type="EMBL" id="CAI2717720.1"/>
    </source>
</evidence>
<evidence type="ECO:0000256" key="2">
    <source>
        <dbReference type="ARBA" id="ARBA00023284"/>
    </source>
</evidence>
<dbReference type="PROSITE" id="PS51352">
    <property type="entry name" value="THIOREDOXIN_2"/>
    <property type="match status" value="1"/>
</dbReference>
<dbReference type="Pfam" id="PF08534">
    <property type="entry name" value="Redoxin"/>
    <property type="match status" value="1"/>
</dbReference>
<dbReference type="SUPFAM" id="SSF52833">
    <property type="entry name" value="Thioredoxin-like"/>
    <property type="match status" value="1"/>
</dbReference>
<keyword evidence="2" id="KW-0676">Redox-active center</keyword>
<dbReference type="InterPro" id="IPR013766">
    <property type="entry name" value="Thioredoxin_domain"/>
</dbReference>
<dbReference type="InterPro" id="IPR013740">
    <property type="entry name" value="Redoxin"/>
</dbReference>
<organism evidence="4 5">
    <name type="scientific">Nitrospina watsonii</name>
    <dbReference type="NCBI Taxonomy" id="1323948"/>
    <lineage>
        <taxon>Bacteria</taxon>
        <taxon>Pseudomonadati</taxon>
        <taxon>Nitrospinota/Tectimicrobiota group</taxon>
        <taxon>Nitrospinota</taxon>
        <taxon>Nitrospinia</taxon>
        <taxon>Nitrospinales</taxon>
        <taxon>Nitrospinaceae</taxon>
        <taxon>Nitrospina</taxon>
    </lineage>
</organism>
<feature type="domain" description="Thioredoxin" evidence="3">
    <location>
        <begin position="68"/>
        <end position="216"/>
    </location>
</feature>
<keyword evidence="4" id="KW-0560">Oxidoreductase</keyword>
<proteinExistence type="predicted"/>
<reference evidence="4 5" key="1">
    <citation type="submission" date="2022-09" db="EMBL/GenBank/DDBJ databases">
        <authorList>
            <person name="Kop L."/>
        </authorList>
    </citation>
    <scope>NUCLEOTIDE SEQUENCE [LARGE SCALE GENOMIC DNA]</scope>
    <source>
        <strain evidence="4 5">347</strain>
    </source>
</reference>
<accession>A0ABM9HC00</accession>
<dbReference type="Proteomes" id="UP001157733">
    <property type="component" value="Chromosome"/>
</dbReference>
<dbReference type="InterPro" id="IPR050455">
    <property type="entry name" value="Tpx_Peroxidase_subfamily"/>
</dbReference>
<dbReference type="NCBIfam" id="NF001808">
    <property type="entry name" value="PRK00522.1"/>
    <property type="match status" value="1"/>
</dbReference>
<dbReference type="PANTHER" id="PTHR43110">
    <property type="entry name" value="THIOL PEROXIDASE"/>
    <property type="match status" value="1"/>
</dbReference>
<gene>
    <name evidence="4" type="primary">tpx</name>
    <name evidence="4" type="ORF">NSPWAT_0861</name>
</gene>
<evidence type="ECO:0000259" key="3">
    <source>
        <dbReference type="PROSITE" id="PS51352"/>
    </source>
</evidence>
<dbReference type="GO" id="GO:0004601">
    <property type="term" value="F:peroxidase activity"/>
    <property type="evidence" value="ECO:0007669"/>
    <property type="project" value="UniProtKB-KW"/>
</dbReference>
<keyword evidence="1" id="KW-1015">Disulfide bond</keyword>
<dbReference type="InterPro" id="IPR002065">
    <property type="entry name" value="TPX"/>
</dbReference>
<keyword evidence="5" id="KW-1185">Reference proteome</keyword>
<keyword evidence="4" id="KW-0575">Peroxidase</keyword>
<sequence>MAGRHPNFKPKTTLFFTNFCEASIMKKTISLILFSFITAALLATSLQAGITFNVTMGGKPLTLTGEPLKINQPLPDVQLPDTGLGMVNLQDAFKGKVTIVSIVPSIDTKVCEKQTHILSEENKGLDETARLVTISRDLPFAQKRFANEANIHNILFLSDYREATFGKSSGLLIDENRLLARAVLVLDKDGVIRYMEVVPDLGQLPDMERAFDTARSLT</sequence>
<protein>
    <submittedName>
        <fullName evidence="4">Thiol peroxidase</fullName>
        <ecNumber evidence="4">1.11.1.-</ecNumber>
    </submittedName>
</protein>
<dbReference type="EC" id="1.11.1.-" evidence="4"/>
<name>A0ABM9HC00_9BACT</name>
<dbReference type="Gene3D" id="3.40.30.10">
    <property type="entry name" value="Glutaredoxin"/>
    <property type="match status" value="1"/>
</dbReference>
<dbReference type="CDD" id="cd03014">
    <property type="entry name" value="PRX_Atyp2cys"/>
    <property type="match status" value="1"/>
</dbReference>
<dbReference type="EMBL" id="OX336137">
    <property type="protein sequence ID" value="CAI2717720.1"/>
    <property type="molecule type" value="Genomic_DNA"/>
</dbReference>
<evidence type="ECO:0000313" key="5">
    <source>
        <dbReference type="Proteomes" id="UP001157733"/>
    </source>
</evidence>